<organism evidence="12 13">
    <name type="scientific">Fannyhessea vaginae DSM 15829</name>
    <dbReference type="NCBI Taxonomy" id="525256"/>
    <lineage>
        <taxon>Bacteria</taxon>
        <taxon>Bacillati</taxon>
        <taxon>Actinomycetota</taxon>
        <taxon>Coriobacteriia</taxon>
        <taxon>Coriobacteriales</taxon>
        <taxon>Atopobiaceae</taxon>
        <taxon>Fannyhessea</taxon>
    </lineage>
</organism>
<proteinExistence type="inferred from homology"/>
<evidence type="ECO:0000256" key="10">
    <source>
        <dbReference type="ARBA" id="ARBA00023163"/>
    </source>
</evidence>
<feature type="binding site" evidence="11">
    <location>
        <position position="99"/>
    </location>
    <ligand>
        <name>Zn(2+)</name>
        <dbReference type="ChEBI" id="CHEBI:29105"/>
    </ligand>
</feature>
<dbReference type="GO" id="GO:0005829">
    <property type="term" value="C:cytosol"/>
    <property type="evidence" value="ECO:0007669"/>
    <property type="project" value="TreeGrafter"/>
</dbReference>
<dbReference type="GO" id="GO:0008270">
    <property type="term" value="F:zinc ion binding"/>
    <property type="evidence" value="ECO:0007669"/>
    <property type="project" value="TreeGrafter"/>
</dbReference>
<keyword evidence="7 11" id="KW-0862">Zinc</keyword>
<feature type="binding site" evidence="11">
    <location>
        <position position="136"/>
    </location>
    <ligand>
        <name>Zn(2+)</name>
        <dbReference type="ChEBI" id="CHEBI:29105"/>
    </ligand>
</feature>
<sequence length="151" mass="16951">MYEGSLGVVVERRSYNTRQKKIIGEFLANNQDHYLSVDEIYARLAQQNESPGRTTVYRTLEAFVKDGIVAKVAAPGGEESRYRLAGKGQEYGQLVCICCGKVIPFDCDALVNFASHVHNEHKFVVDLMRSVMYGYCSDCTLHQSPAVHDKK</sequence>
<dbReference type="Gene3D" id="1.10.10.10">
    <property type="entry name" value="Winged helix-like DNA-binding domain superfamily/Winged helix DNA-binding domain"/>
    <property type="match status" value="1"/>
</dbReference>
<dbReference type="InterPro" id="IPR043135">
    <property type="entry name" value="Fur_C"/>
</dbReference>
<evidence type="ECO:0000256" key="3">
    <source>
        <dbReference type="ARBA" id="ARBA00011738"/>
    </source>
</evidence>
<dbReference type="GO" id="GO:0045892">
    <property type="term" value="P:negative regulation of DNA-templated transcription"/>
    <property type="evidence" value="ECO:0007669"/>
    <property type="project" value="TreeGrafter"/>
</dbReference>
<dbReference type="AlphaFoldDB" id="F1T569"/>
<dbReference type="Gene3D" id="3.30.1490.190">
    <property type="match status" value="1"/>
</dbReference>
<comment type="cofactor">
    <cofactor evidence="11">
        <name>Zn(2+)</name>
        <dbReference type="ChEBI" id="CHEBI:29105"/>
    </cofactor>
    <text evidence="11">Binds 1 zinc ion per subunit.</text>
</comment>
<dbReference type="CDD" id="cd07153">
    <property type="entry name" value="Fur_like"/>
    <property type="match status" value="1"/>
</dbReference>
<dbReference type="Proteomes" id="UP000005947">
    <property type="component" value="Unassembled WGS sequence"/>
</dbReference>
<dbReference type="InterPro" id="IPR002481">
    <property type="entry name" value="FUR"/>
</dbReference>
<gene>
    <name evidence="12" type="ORF">HMPREF0091_10037</name>
</gene>
<feature type="binding site" evidence="11">
    <location>
        <position position="96"/>
    </location>
    <ligand>
        <name>Zn(2+)</name>
        <dbReference type="ChEBI" id="CHEBI:29105"/>
    </ligand>
</feature>
<dbReference type="GeneID" id="93210681"/>
<evidence type="ECO:0000256" key="11">
    <source>
        <dbReference type="PIRSR" id="PIRSR602481-1"/>
    </source>
</evidence>
<keyword evidence="9" id="KW-0238">DNA-binding</keyword>
<keyword evidence="8" id="KW-0805">Transcription regulation</keyword>
<comment type="caution">
    <text evidence="12">The sequence shown here is derived from an EMBL/GenBank/DDBJ whole genome shotgun (WGS) entry which is preliminary data.</text>
</comment>
<evidence type="ECO:0000313" key="13">
    <source>
        <dbReference type="Proteomes" id="UP000005947"/>
    </source>
</evidence>
<evidence type="ECO:0000313" key="12">
    <source>
        <dbReference type="EMBL" id="EGF23090.1"/>
    </source>
</evidence>
<dbReference type="InterPro" id="IPR036388">
    <property type="entry name" value="WH-like_DNA-bd_sf"/>
</dbReference>
<reference evidence="12 13" key="1">
    <citation type="submission" date="2011-02" db="EMBL/GenBank/DDBJ databases">
        <authorList>
            <person name="Muzny D."/>
            <person name="Qin X."/>
            <person name="Buhay C."/>
            <person name="Dugan-Rocha S."/>
            <person name="Ding Y."/>
            <person name="Chen G."/>
            <person name="Hawes A."/>
            <person name="Holder M."/>
            <person name="Jhangiani S."/>
            <person name="Johnson A."/>
            <person name="Khan Z."/>
            <person name="Li Z."/>
            <person name="Liu W."/>
            <person name="Liu X."/>
            <person name="Perez L."/>
            <person name="Shen H."/>
            <person name="Wang Q."/>
            <person name="Watt J."/>
            <person name="Xi L."/>
            <person name="Xin Y."/>
            <person name="Zhou J."/>
            <person name="Deng J."/>
            <person name="Jiang H."/>
            <person name="Liu Y."/>
            <person name="Qu J."/>
            <person name="Song X.-Z."/>
            <person name="Zhang L."/>
            <person name="Villasana D."/>
            <person name="Johnson A."/>
            <person name="Liu J."/>
            <person name="Liyanage D."/>
            <person name="Lorensuhewa L."/>
            <person name="Robinson T."/>
            <person name="Song A."/>
            <person name="Song B.-B."/>
            <person name="Dinh H."/>
            <person name="Thornton R."/>
            <person name="Coyle M."/>
            <person name="Francisco L."/>
            <person name="Jackson L."/>
            <person name="Javaid M."/>
            <person name="Korchina V."/>
            <person name="Kovar C."/>
            <person name="Mata R."/>
            <person name="Mathew T."/>
            <person name="Ngo R."/>
            <person name="Nguyen L."/>
            <person name="Nguyen N."/>
            <person name="Okwuonu G."/>
            <person name="Ongeri F."/>
            <person name="Pham C."/>
            <person name="Simmons D."/>
            <person name="Wilczek-Boney K."/>
            <person name="Hale W."/>
            <person name="Jakkamsetti A."/>
            <person name="Pham P."/>
            <person name="Ruth R."/>
            <person name="San Lucas F."/>
            <person name="Warren J."/>
            <person name="Zhang J."/>
            <person name="Zhao Z."/>
            <person name="Zhou C."/>
            <person name="Zhu D."/>
            <person name="Lee S."/>
            <person name="Bess C."/>
            <person name="Blankenburg K."/>
            <person name="Forbes L."/>
            <person name="Fu Q."/>
            <person name="Gubbala S."/>
            <person name="Hirani K."/>
            <person name="Jayaseelan J.C."/>
            <person name="Lara F."/>
            <person name="Munidasa M."/>
            <person name="Palculict T."/>
            <person name="Patil S."/>
            <person name="Pu L.-L."/>
            <person name="Saada N."/>
            <person name="Tang L."/>
            <person name="Weissenberger G."/>
            <person name="Zhu Y."/>
            <person name="Hemphill L."/>
            <person name="Shang Y."/>
            <person name="Youmans B."/>
            <person name="Ayvaz T."/>
            <person name="Ross M."/>
            <person name="Santibanez J."/>
            <person name="Aqrawi P."/>
            <person name="Gross S."/>
            <person name="Joshi V."/>
            <person name="Fowler G."/>
            <person name="Nazareth L."/>
            <person name="Reid J."/>
            <person name="Worley K."/>
            <person name="Petrosino J."/>
            <person name="Highlander S."/>
            <person name="Gibbs R."/>
        </authorList>
    </citation>
    <scope>NUCLEOTIDE SEQUENCE [LARGE SCALE GENOMIC DNA]</scope>
    <source>
        <strain evidence="12 13">DSM 15829</strain>
    </source>
</reference>
<comment type="similarity">
    <text evidence="2">Belongs to the Fur family.</text>
</comment>
<accession>F1T569</accession>
<name>F1T569_9ACTN</name>
<dbReference type="GO" id="GO:1900705">
    <property type="term" value="P:negative regulation of siderophore biosynthetic process"/>
    <property type="evidence" value="ECO:0007669"/>
    <property type="project" value="TreeGrafter"/>
</dbReference>
<dbReference type="SUPFAM" id="SSF46785">
    <property type="entry name" value="Winged helix' DNA-binding domain"/>
    <property type="match status" value="1"/>
</dbReference>
<dbReference type="RefSeq" id="WP_006302145.1">
    <property type="nucleotide sequence ID" value="NZ_ACGK02000001.1"/>
</dbReference>
<dbReference type="PANTHER" id="PTHR33202">
    <property type="entry name" value="ZINC UPTAKE REGULATION PROTEIN"/>
    <property type="match status" value="1"/>
</dbReference>
<protein>
    <submittedName>
        <fullName evidence="12">Transcriptional regulator, Fur family</fullName>
    </submittedName>
</protein>
<evidence type="ECO:0000256" key="7">
    <source>
        <dbReference type="ARBA" id="ARBA00022833"/>
    </source>
</evidence>
<evidence type="ECO:0000256" key="2">
    <source>
        <dbReference type="ARBA" id="ARBA00007957"/>
    </source>
</evidence>
<keyword evidence="4" id="KW-0963">Cytoplasm</keyword>
<keyword evidence="13" id="KW-1185">Reference proteome</keyword>
<evidence type="ECO:0000256" key="6">
    <source>
        <dbReference type="ARBA" id="ARBA00022723"/>
    </source>
</evidence>
<dbReference type="GO" id="GO:0003700">
    <property type="term" value="F:DNA-binding transcription factor activity"/>
    <property type="evidence" value="ECO:0007669"/>
    <property type="project" value="InterPro"/>
</dbReference>
<evidence type="ECO:0000256" key="8">
    <source>
        <dbReference type="ARBA" id="ARBA00023015"/>
    </source>
</evidence>
<dbReference type="InterPro" id="IPR036390">
    <property type="entry name" value="WH_DNA-bd_sf"/>
</dbReference>
<dbReference type="eggNOG" id="COG0735">
    <property type="taxonomic scope" value="Bacteria"/>
</dbReference>
<evidence type="ECO:0000256" key="4">
    <source>
        <dbReference type="ARBA" id="ARBA00022490"/>
    </source>
</evidence>
<evidence type="ECO:0000256" key="1">
    <source>
        <dbReference type="ARBA" id="ARBA00004496"/>
    </source>
</evidence>
<keyword evidence="6 11" id="KW-0479">Metal-binding</keyword>
<keyword evidence="5" id="KW-0678">Repressor</keyword>
<dbReference type="EMBL" id="ACGK02000001">
    <property type="protein sequence ID" value="EGF23090.1"/>
    <property type="molecule type" value="Genomic_DNA"/>
</dbReference>
<dbReference type="GO" id="GO:0000976">
    <property type="term" value="F:transcription cis-regulatory region binding"/>
    <property type="evidence" value="ECO:0007669"/>
    <property type="project" value="TreeGrafter"/>
</dbReference>
<evidence type="ECO:0000256" key="5">
    <source>
        <dbReference type="ARBA" id="ARBA00022491"/>
    </source>
</evidence>
<dbReference type="Pfam" id="PF01475">
    <property type="entry name" value="FUR"/>
    <property type="match status" value="1"/>
</dbReference>
<keyword evidence="10" id="KW-0804">Transcription</keyword>
<dbReference type="PANTHER" id="PTHR33202:SF2">
    <property type="entry name" value="FERRIC UPTAKE REGULATION PROTEIN"/>
    <property type="match status" value="1"/>
</dbReference>
<evidence type="ECO:0000256" key="9">
    <source>
        <dbReference type="ARBA" id="ARBA00023125"/>
    </source>
</evidence>
<comment type="subcellular location">
    <subcellularLocation>
        <location evidence="1">Cytoplasm</location>
    </subcellularLocation>
</comment>
<feature type="binding site" evidence="11">
    <location>
        <position position="139"/>
    </location>
    <ligand>
        <name>Zn(2+)</name>
        <dbReference type="ChEBI" id="CHEBI:29105"/>
    </ligand>
</feature>
<comment type="subunit">
    <text evidence="3">Homodimer.</text>
</comment>